<reference evidence="2 3" key="1">
    <citation type="submission" date="2023-04" db="EMBL/GenBank/DDBJ databases">
        <title>Forest soil microbial communities from Buena Vista Peninsula, Colon Province, Panama.</title>
        <authorList>
            <person name="Bouskill N."/>
        </authorList>
    </citation>
    <scope>NUCLEOTIDE SEQUENCE [LARGE SCALE GENOMIC DNA]</scope>
    <source>
        <strain evidence="2 3">GGS1</strain>
    </source>
</reference>
<dbReference type="GO" id="GO:0047070">
    <property type="term" value="F:3-carboxyethylcatechol 2,3-dioxygenase activity"/>
    <property type="evidence" value="ECO:0007669"/>
    <property type="project" value="UniProtKB-EC"/>
</dbReference>
<keyword evidence="3" id="KW-1185">Reference proteome</keyword>
<gene>
    <name evidence="2" type="ORF">M2283_002816</name>
</gene>
<sequence>MSEIIGLVGISHSPFATMTPPREPSEPGGRFLADTARVAEAVARLAPDAVVVIGPDHFHANFYDQMPPFVLGVEQAVGFGDFGSRSGPLPVAAQLAWSVRDTLAAAGFDLSLSYSLTVDHGVTQGYEMVCGGRPVPLVPLIVNTAAPPLPSMQRCVQLGRALGEALRGADFPGRVLVVASGGLSHWLPPNDPRDPAVAGERREAVIHGRANLQAFAAAREPRVRAMGGDPHAPVNSTWDRWFLKQLATTDLTPITALGDEGLEERAGSGGHEIRTWLIGQAAVNRAFAWTSYEPVPQWITGMGIGTTFEVNRNRPE</sequence>
<accession>A0ABT6LGS1</accession>
<comment type="caution">
    <text evidence="2">The sequence shown here is derived from an EMBL/GenBank/DDBJ whole genome shotgun (WGS) entry which is preliminary data.</text>
</comment>
<dbReference type="EC" id="1.13.11.16" evidence="2"/>
<evidence type="ECO:0000259" key="1">
    <source>
        <dbReference type="Pfam" id="PF02900"/>
    </source>
</evidence>
<protein>
    <submittedName>
        <fullName evidence="2">2,3-dihydroxyphenylpropionate 1,2-dioxygenase</fullName>
        <ecNumber evidence="2">1.13.11.16</ecNumber>
    </submittedName>
</protein>
<proteinExistence type="predicted"/>
<evidence type="ECO:0000313" key="2">
    <source>
        <dbReference type="EMBL" id="MDH6215512.1"/>
    </source>
</evidence>
<dbReference type="Proteomes" id="UP001160499">
    <property type="component" value="Unassembled WGS sequence"/>
</dbReference>
<feature type="domain" description="Extradiol ring-cleavage dioxygenase class III enzyme subunit B" evidence="1">
    <location>
        <begin position="8"/>
        <end position="301"/>
    </location>
</feature>
<dbReference type="Gene3D" id="3.40.830.10">
    <property type="entry name" value="LigB-like"/>
    <property type="match status" value="1"/>
</dbReference>
<dbReference type="RefSeq" id="WP_280876500.1">
    <property type="nucleotide sequence ID" value="NZ_JARXVH010000004.1"/>
</dbReference>
<evidence type="ECO:0000313" key="3">
    <source>
        <dbReference type="Proteomes" id="UP001160499"/>
    </source>
</evidence>
<name>A0ABT6LGS1_9ACTN</name>
<dbReference type="SUPFAM" id="SSF53213">
    <property type="entry name" value="LigB-like"/>
    <property type="match status" value="1"/>
</dbReference>
<dbReference type="InterPro" id="IPR004183">
    <property type="entry name" value="Xdiol_dOase_suB"/>
</dbReference>
<organism evidence="2 3">
    <name type="scientific">Streptomyces pseudovenezuelae</name>
    <dbReference type="NCBI Taxonomy" id="67350"/>
    <lineage>
        <taxon>Bacteria</taxon>
        <taxon>Bacillati</taxon>
        <taxon>Actinomycetota</taxon>
        <taxon>Actinomycetes</taxon>
        <taxon>Kitasatosporales</taxon>
        <taxon>Streptomycetaceae</taxon>
        <taxon>Streptomyces</taxon>
        <taxon>Streptomyces aurantiacus group</taxon>
    </lineage>
</organism>
<dbReference type="EMBL" id="JARXVH010000004">
    <property type="protein sequence ID" value="MDH6215512.1"/>
    <property type="molecule type" value="Genomic_DNA"/>
</dbReference>
<dbReference type="Pfam" id="PF02900">
    <property type="entry name" value="LigB"/>
    <property type="match status" value="1"/>
</dbReference>
<keyword evidence="2" id="KW-0560">Oxidoreductase</keyword>